<evidence type="ECO:0000256" key="6">
    <source>
        <dbReference type="ARBA" id="ARBA00022989"/>
    </source>
</evidence>
<keyword evidence="5 8" id="KW-0653">Protein transport</keyword>
<dbReference type="AlphaFoldDB" id="A0A4R3HTC3"/>
<dbReference type="Pfam" id="PF01618">
    <property type="entry name" value="MotA_ExbB"/>
    <property type="match status" value="1"/>
</dbReference>
<comment type="similarity">
    <text evidence="8">Belongs to the exbB/tolQ family.</text>
</comment>
<dbReference type="PANTHER" id="PTHR30625">
    <property type="entry name" value="PROTEIN TOLQ"/>
    <property type="match status" value="1"/>
</dbReference>
<evidence type="ECO:0000256" key="7">
    <source>
        <dbReference type="ARBA" id="ARBA00023136"/>
    </source>
</evidence>
<evidence type="ECO:0000256" key="2">
    <source>
        <dbReference type="ARBA" id="ARBA00022448"/>
    </source>
</evidence>
<keyword evidence="12" id="KW-1185">Reference proteome</keyword>
<dbReference type="RefSeq" id="WP_132703903.1">
    <property type="nucleotide sequence ID" value="NZ_SLZR01000025.1"/>
</dbReference>
<dbReference type="Proteomes" id="UP000295793">
    <property type="component" value="Unassembled WGS sequence"/>
</dbReference>
<evidence type="ECO:0000313" key="11">
    <source>
        <dbReference type="EMBL" id="TCS36407.1"/>
    </source>
</evidence>
<keyword evidence="7 9" id="KW-0472">Membrane</keyword>
<dbReference type="GO" id="GO:0005886">
    <property type="term" value="C:plasma membrane"/>
    <property type="evidence" value="ECO:0007669"/>
    <property type="project" value="UniProtKB-SubCell"/>
</dbReference>
<feature type="transmembrane region" description="Helical" evidence="9">
    <location>
        <begin position="153"/>
        <end position="177"/>
    </location>
</feature>
<evidence type="ECO:0000256" key="4">
    <source>
        <dbReference type="ARBA" id="ARBA00022692"/>
    </source>
</evidence>
<reference evidence="11 12" key="1">
    <citation type="submission" date="2019-03" db="EMBL/GenBank/DDBJ databases">
        <title>Genomic Encyclopedia of Archaeal and Bacterial Type Strains, Phase II (KMG-II): from individual species to whole genera.</title>
        <authorList>
            <person name="Goeker M."/>
        </authorList>
    </citation>
    <scope>NUCLEOTIDE SEQUENCE [LARGE SCALE GENOMIC DNA]</scope>
    <source>
        <strain evidence="11 12">DSM 15388</strain>
    </source>
</reference>
<dbReference type="OrthoDB" id="4045at2"/>
<evidence type="ECO:0000313" key="12">
    <source>
        <dbReference type="Proteomes" id="UP000295793"/>
    </source>
</evidence>
<feature type="domain" description="MotA/TolQ/ExbB proton channel" evidence="10">
    <location>
        <begin position="68"/>
        <end position="189"/>
    </location>
</feature>
<feature type="transmembrane region" description="Helical" evidence="9">
    <location>
        <begin position="111"/>
        <end position="133"/>
    </location>
</feature>
<evidence type="ECO:0000259" key="10">
    <source>
        <dbReference type="Pfam" id="PF01618"/>
    </source>
</evidence>
<evidence type="ECO:0000256" key="8">
    <source>
        <dbReference type="RuleBase" id="RU004057"/>
    </source>
</evidence>
<sequence length="217" mass="23636">MQTLIEYGPIVWILLSMSVLALTIFFIKVWQLLYSGANRTADVETCLQHWQKGDVAKAIAALKTSRPVSHVVQVAVQGVEQKNLPEDRLTQELNRIAQLKMLSLRSLLRPLEVIATLAPLLGLLGTVLGMITAFQQMEIAGANVDPSVLSGGIWQALLTTAMGLSVAIPVVAMHTWLERRVDSVASKMDDAVTRVFTQLPEALKSNVTALGANQRVA</sequence>
<dbReference type="PANTHER" id="PTHR30625:SF15">
    <property type="entry name" value="BIOPOLYMER TRANSPORT PROTEIN EXBB"/>
    <property type="match status" value="1"/>
</dbReference>
<organism evidence="11 12">
    <name type="scientific">Reinekea marinisedimentorum</name>
    <dbReference type="NCBI Taxonomy" id="230495"/>
    <lineage>
        <taxon>Bacteria</taxon>
        <taxon>Pseudomonadati</taxon>
        <taxon>Pseudomonadota</taxon>
        <taxon>Gammaproteobacteria</taxon>
        <taxon>Oceanospirillales</taxon>
        <taxon>Saccharospirillaceae</taxon>
        <taxon>Reinekea</taxon>
    </lineage>
</organism>
<protein>
    <submittedName>
        <fullName evidence="11">Biopolymer transport protein ExbB</fullName>
    </submittedName>
</protein>
<dbReference type="GO" id="GO:0017038">
    <property type="term" value="P:protein import"/>
    <property type="evidence" value="ECO:0007669"/>
    <property type="project" value="TreeGrafter"/>
</dbReference>
<evidence type="ECO:0000256" key="5">
    <source>
        <dbReference type="ARBA" id="ARBA00022927"/>
    </source>
</evidence>
<keyword evidence="3" id="KW-1003">Cell membrane</keyword>
<feature type="transmembrane region" description="Helical" evidence="9">
    <location>
        <begin position="12"/>
        <end position="30"/>
    </location>
</feature>
<name>A0A4R3HTC3_9GAMM</name>
<keyword evidence="6 9" id="KW-1133">Transmembrane helix</keyword>
<comment type="subcellular location">
    <subcellularLocation>
        <location evidence="1">Cell membrane</location>
        <topology evidence="1">Multi-pass membrane protein</topology>
    </subcellularLocation>
    <subcellularLocation>
        <location evidence="8">Membrane</location>
        <topology evidence="8">Multi-pass membrane protein</topology>
    </subcellularLocation>
</comment>
<gene>
    <name evidence="11" type="ORF">BCF53_12529</name>
</gene>
<evidence type="ECO:0000256" key="1">
    <source>
        <dbReference type="ARBA" id="ARBA00004651"/>
    </source>
</evidence>
<proteinExistence type="inferred from homology"/>
<evidence type="ECO:0000256" key="3">
    <source>
        <dbReference type="ARBA" id="ARBA00022475"/>
    </source>
</evidence>
<evidence type="ECO:0000256" key="9">
    <source>
        <dbReference type="SAM" id="Phobius"/>
    </source>
</evidence>
<dbReference type="EMBL" id="SLZR01000025">
    <property type="protein sequence ID" value="TCS36407.1"/>
    <property type="molecule type" value="Genomic_DNA"/>
</dbReference>
<accession>A0A4R3HTC3</accession>
<comment type="caution">
    <text evidence="11">The sequence shown here is derived from an EMBL/GenBank/DDBJ whole genome shotgun (WGS) entry which is preliminary data.</text>
</comment>
<keyword evidence="2 8" id="KW-0813">Transport</keyword>
<dbReference type="InterPro" id="IPR002898">
    <property type="entry name" value="MotA_ExbB_proton_chnl"/>
</dbReference>
<keyword evidence="4 9" id="KW-0812">Transmembrane</keyword>
<dbReference type="InterPro" id="IPR050790">
    <property type="entry name" value="ExbB/TolQ_transport"/>
</dbReference>